<comment type="caution">
    <text evidence="2">The sequence shown here is derived from an EMBL/GenBank/DDBJ whole genome shotgun (WGS) entry which is preliminary data.</text>
</comment>
<sequence length="133" mass="15292">MTILQDTCHRPFQQMKIGAPPPNIQSRATLVTPSQGHNFVLFFYLDNRGKTYVKFVRKKRRSIRLPNAQDMFQDSDLTDETGQGHIQSPRGDAIQSTCGNEKVRKSKSKGHKQTDVAEDLVSRYLEKNRFRDP</sequence>
<evidence type="ECO:0000313" key="2">
    <source>
        <dbReference type="EMBL" id="OWM91375.1"/>
    </source>
</evidence>
<organism evidence="2 3">
    <name type="scientific">Punica granatum</name>
    <name type="common">Pomegranate</name>
    <dbReference type="NCBI Taxonomy" id="22663"/>
    <lineage>
        <taxon>Eukaryota</taxon>
        <taxon>Viridiplantae</taxon>
        <taxon>Streptophyta</taxon>
        <taxon>Embryophyta</taxon>
        <taxon>Tracheophyta</taxon>
        <taxon>Spermatophyta</taxon>
        <taxon>Magnoliopsida</taxon>
        <taxon>eudicotyledons</taxon>
        <taxon>Gunneridae</taxon>
        <taxon>Pentapetalae</taxon>
        <taxon>rosids</taxon>
        <taxon>malvids</taxon>
        <taxon>Myrtales</taxon>
        <taxon>Lythraceae</taxon>
        <taxon>Punica</taxon>
    </lineage>
</organism>
<dbReference type="AlphaFoldDB" id="A0A218Y254"/>
<feature type="region of interest" description="Disordered" evidence="1">
    <location>
        <begin position="74"/>
        <end position="118"/>
    </location>
</feature>
<dbReference type="EMBL" id="MTKT01000281">
    <property type="protein sequence ID" value="OWM91375.1"/>
    <property type="molecule type" value="Genomic_DNA"/>
</dbReference>
<reference evidence="3" key="1">
    <citation type="journal article" date="2017" name="Plant J.">
        <title>The pomegranate (Punica granatum L.) genome and the genomics of punicalagin biosynthesis.</title>
        <authorList>
            <person name="Qin G."/>
            <person name="Xu C."/>
            <person name="Ming R."/>
            <person name="Tang H."/>
            <person name="Guyot R."/>
            <person name="Kramer E.M."/>
            <person name="Hu Y."/>
            <person name="Yi X."/>
            <person name="Qi Y."/>
            <person name="Xu X."/>
            <person name="Gao Z."/>
            <person name="Pan H."/>
            <person name="Jian J."/>
            <person name="Tian Y."/>
            <person name="Yue Z."/>
            <person name="Xu Y."/>
        </authorList>
    </citation>
    <scope>NUCLEOTIDE SEQUENCE [LARGE SCALE GENOMIC DNA]</scope>
    <source>
        <strain evidence="3">cv. Dabenzi</strain>
    </source>
</reference>
<evidence type="ECO:0000313" key="3">
    <source>
        <dbReference type="Proteomes" id="UP000197138"/>
    </source>
</evidence>
<evidence type="ECO:0000256" key="1">
    <source>
        <dbReference type="SAM" id="MobiDB-lite"/>
    </source>
</evidence>
<name>A0A218Y254_PUNGR</name>
<protein>
    <submittedName>
        <fullName evidence="2">Uncharacterized protein</fullName>
    </submittedName>
</protein>
<dbReference type="Proteomes" id="UP000197138">
    <property type="component" value="Unassembled WGS sequence"/>
</dbReference>
<gene>
    <name evidence="2" type="ORF">CDL15_Pgr017293</name>
</gene>
<accession>A0A218Y254</accession>
<proteinExistence type="predicted"/>